<evidence type="ECO:0000313" key="2">
    <source>
        <dbReference type="Proteomes" id="UP000284495"/>
    </source>
</evidence>
<evidence type="ECO:0000313" key="1">
    <source>
        <dbReference type="EMBL" id="RHL33243.1"/>
    </source>
</evidence>
<accession>A0A415KAH1</accession>
<sequence>MGKKLPGITLAFENPKGGVGKSTLTALFAGYVHSMGEDGINIGVVDIDDMQNTMGRLRQSESDESNNLKEEYEVMNISSSEFINQLDMLKQSFDVILVDFPGNLKQNGVIEALHFIDIVIMPFEPNNTDLSATLYFYDNVYKNIIKARKENGLKTTVRGVMNRVMTNVIEFKELVSKKENLPFQLMESFIKDSRVDYQRNLSTLSSNYHHPCDQFCEEVIELISKHIEEE</sequence>
<protein>
    <submittedName>
        <fullName evidence="1">ParA family protein</fullName>
    </submittedName>
</protein>
<dbReference type="PANTHER" id="PTHR13696:SF52">
    <property type="entry name" value="PARA FAMILY PROTEIN CT_582"/>
    <property type="match status" value="1"/>
</dbReference>
<proteinExistence type="predicted"/>
<dbReference type="InterPro" id="IPR050678">
    <property type="entry name" value="DNA_Partitioning_ATPase"/>
</dbReference>
<dbReference type="RefSeq" id="WP_118419693.1">
    <property type="nucleotide sequence ID" value="NZ_QROO01000039.1"/>
</dbReference>
<dbReference type="Gene3D" id="3.40.50.300">
    <property type="entry name" value="P-loop containing nucleotide triphosphate hydrolases"/>
    <property type="match status" value="1"/>
</dbReference>
<gene>
    <name evidence="1" type="ORF">DW027_22800</name>
</gene>
<dbReference type="Proteomes" id="UP000284495">
    <property type="component" value="Unassembled WGS sequence"/>
</dbReference>
<dbReference type="SUPFAM" id="SSF52540">
    <property type="entry name" value="P-loop containing nucleoside triphosphate hydrolases"/>
    <property type="match status" value="1"/>
</dbReference>
<comment type="caution">
    <text evidence="1">The sequence shown here is derived from an EMBL/GenBank/DDBJ whole genome shotgun (WGS) entry which is preliminary data.</text>
</comment>
<dbReference type="PANTHER" id="PTHR13696">
    <property type="entry name" value="P-LOOP CONTAINING NUCLEOSIDE TRIPHOSPHATE HYDROLASE"/>
    <property type="match status" value="1"/>
</dbReference>
<dbReference type="Pfam" id="PF09140">
    <property type="entry name" value="MipZ"/>
    <property type="match status" value="1"/>
</dbReference>
<reference evidence="1 2" key="1">
    <citation type="submission" date="2018-08" db="EMBL/GenBank/DDBJ databases">
        <title>A genome reference for cultivated species of the human gut microbiota.</title>
        <authorList>
            <person name="Zou Y."/>
            <person name="Xue W."/>
            <person name="Luo G."/>
        </authorList>
    </citation>
    <scope>NUCLEOTIDE SEQUENCE [LARGE SCALE GENOMIC DNA]</scope>
    <source>
        <strain evidence="1 2">AF38-2</strain>
    </source>
</reference>
<organism evidence="1 2">
    <name type="scientific">Bacteroides xylanisolvens</name>
    <dbReference type="NCBI Taxonomy" id="371601"/>
    <lineage>
        <taxon>Bacteria</taxon>
        <taxon>Pseudomonadati</taxon>
        <taxon>Bacteroidota</taxon>
        <taxon>Bacteroidia</taxon>
        <taxon>Bacteroidales</taxon>
        <taxon>Bacteroidaceae</taxon>
        <taxon>Bacteroides</taxon>
    </lineage>
</organism>
<name>A0A415KAH1_9BACE</name>
<dbReference type="InterPro" id="IPR027417">
    <property type="entry name" value="P-loop_NTPase"/>
</dbReference>
<dbReference type="CDD" id="cd02042">
    <property type="entry name" value="ParAB_family"/>
    <property type="match status" value="1"/>
</dbReference>
<dbReference type="InterPro" id="IPR015223">
    <property type="entry name" value="MipZ"/>
</dbReference>
<dbReference type="AlphaFoldDB" id="A0A415KAH1"/>
<dbReference type="EMBL" id="QROO01000039">
    <property type="protein sequence ID" value="RHL33243.1"/>
    <property type="molecule type" value="Genomic_DNA"/>
</dbReference>